<organism evidence="1 2">
    <name type="scientific">Paenibacillus borealis</name>
    <dbReference type="NCBI Taxonomy" id="160799"/>
    <lineage>
        <taxon>Bacteria</taxon>
        <taxon>Bacillati</taxon>
        <taxon>Bacillota</taxon>
        <taxon>Bacilli</taxon>
        <taxon>Bacillales</taxon>
        <taxon>Paenibacillaceae</taxon>
        <taxon>Paenibacillus</taxon>
    </lineage>
</organism>
<evidence type="ECO:0000313" key="1">
    <source>
        <dbReference type="EMBL" id="OMD35243.1"/>
    </source>
</evidence>
<proteinExistence type="predicted"/>
<evidence type="ECO:0000313" key="2">
    <source>
        <dbReference type="Proteomes" id="UP000187412"/>
    </source>
</evidence>
<evidence type="ECO:0008006" key="3">
    <source>
        <dbReference type="Google" id="ProtNLM"/>
    </source>
</evidence>
<protein>
    <recommendedName>
        <fullName evidence="3">STAS/SEC14 domain-containing protein</fullName>
    </recommendedName>
</protein>
<comment type="caution">
    <text evidence="1">The sequence shown here is derived from an EMBL/GenBank/DDBJ whole genome shotgun (WGS) entry which is preliminary data.</text>
</comment>
<dbReference type="Proteomes" id="UP000187412">
    <property type="component" value="Unassembled WGS sequence"/>
</dbReference>
<name>A0ABX3GR63_PAEBO</name>
<dbReference type="RefSeq" id="WP_076114607.1">
    <property type="nucleotide sequence ID" value="NZ_MPTB01000098.1"/>
</dbReference>
<reference evidence="1 2" key="1">
    <citation type="submission" date="2016-10" db="EMBL/GenBank/DDBJ databases">
        <title>Paenibacillus species isolates.</title>
        <authorList>
            <person name="Beno S.M."/>
        </authorList>
    </citation>
    <scope>NUCLEOTIDE SEQUENCE [LARGE SCALE GENOMIC DNA]</scope>
    <source>
        <strain evidence="1 2">FSL H7-0744</strain>
    </source>
</reference>
<gene>
    <name evidence="1" type="ORF">BSK56_33170</name>
</gene>
<accession>A0ABX3GR63</accession>
<keyword evidence="2" id="KW-1185">Reference proteome</keyword>
<dbReference type="EMBL" id="MPTB01000098">
    <property type="protein sequence ID" value="OMD35243.1"/>
    <property type="molecule type" value="Genomic_DNA"/>
</dbReference>
<sequence>MNIFTKQLKLEDLSDIQYEVHTGTSRVVNYLEIMILKFIGDYGYGSAGNSDATYMSAIGKAVLEAWEPGGLIIDLSDLSYEWGDRIESIFFVGEEKYLDTPFPVALIVGRRSEEAIRTLIVGLESNKTIEEIGWVFKDLNSAWEYIESKLNEYEIK</sequence>